<dbReference type="OrthoDB" id="4500473at2759"/>
<dbReference type="EMBL" id="GL698595">
    <property type="protein sequence ID" value="EFY84985.1"/>
    <property type="molecule type" value="Genomic_DNA"/>
</dbReference>
<reference evidence="1 2" key="1">
    <citation type="journal article" date="2011" name="PLoS Genet.">
        <title>Genome sequencing and comparative transcriptomics of the model entomopathogenic fungi Metarhizium anisopliae and M. acridum.</title>
        <authorList>
            <person name="Gao Q."/>
            <person name="Jin K."/>
            <person name="Ying S.H."/>
            <person name="Zhang Y."/>
            <person name="Xiao G."/>
            <person name="Shang Y."/>
            <person name="Duan Z."/>
            <person name="Hu X."/>
            <person name="Xie X.Q."/>
            <person name="Zhou G."/>
            <person name="Peng G."/>
            <person name="Luo Z."/>
            <person name="Huang W."/>
            <person name="Wang B."/>
            <person name="Fang W."/>
            <person name="Wang S."/>
            <person name="Zhong Y."/>
            <person name="Ma L.J."/>
            <person name="St Leger R.J."/>
            <person name="Zhao G.P."/>
            <person name="Pei Y."/>
            <person name="Feng M.G."/>
            <person name="Xia Y."/>
            <person name="Wang C."/>
        </authorList>
    </citation>
    <scope>NUCLEOTIDE SEQUENCE [LARGE SCALE GENOMIC DNA]</scope>
    <source>
        <strain evidence="1 2">CQMa 102</strain>
    </source>
</reference>
<name>E9EGH1_METAQ</name>
<dbReference type="KEGG" id="maw:19253280"/>
<keyword evidence="2" id="KW-1185">Reference proteome</keyword>
<gene>
    <name evidence="1" type="ORF">MAC_08969</name>
</gene>
<protein>
    <submittedName>
        <fullName evidence="1">Uncharacterized protein</fullName>
    </submittedName>
</protein>
<evidence type="ECO:0000313" key="2">
    <source>
        <dbReference type="Proteomes" id="UP000002499"/>
    </source>
</evidence>
<sequence length="257" mass="27674">MTQKTWFLPPDFTFRPEGEIRLGTILKDPGRPTLSITTVGPNETPSLVLPEVEYLIETAHRHGTEANQSINAGFFAKFVELATGSGNVDVARFLDRTFGTVDHVVHQFSGALSPATVKAIVNLDQVKKYVNGGKFGWARKRPVYIVSGLRIAKDSFKVSNEAALTSSISVEASVIPDLTGAPVPREIGVNMEASSDKRTSNSYNTAAGIVFAYRMHVIRTASCGQVESELFSSTTAFCTGSGGGDKEPDIECVEVIS</sequence>
<evidence type="ECO:0000313" key="1">
    <source>
        <dbReference type="EMBL" id="EFY84985.1"/>
    </source>
</evidence>
<dbReference type="Proteomes" id="UP000002499">
    <property type="component" value="Unassembled WGS sequence"/>
</dbReference>
<dbReference type="OMA" id="WFLAPDF"/>
<dbReference type="GeneID" id="19253280"/>
<dbReference type="AlphaFoldDB" id="E9EGH1"/>
<dbReference type="eggNOG" id="ENOG502SS2T">
    <property type="taxonomic scope" value="Eukaryota"/>
</dbReference>
<dbReference type="HOGENOM" id="CLU_057547_3_1_1"/>
<accession>E9EGH1</accession>
<proteinExistence type="predicted"/>
<organism evidence="2">
    <name type="scientific">Metarhizium acridum (strain CQMa 102)</name>
    <dbReference type="NCBI Taxonomy" id="655827"/>
    <lineage>
        <taxon>Eukaryota</taxon>
        <taxon>Fungi</taxon>
        <taxon>Dikarya</taxon>
        <taxon>Ascomycota</taxon>
        <taxon>Pezizomycotina</taxon>
        <taxon>Sordariomycetes</taxon>
        <taxon>Hypocreomycetidae</taxon>
        <taxon>Hypocreales</taxon>
        <taxon>Clavicipitaceae</taxon>
        <taxon>Metarhizium</taxon>
    </lineage>
</organism>
<dbReference type="InParanoid" id="E9EGH1"/>